<dbReference type="PRINTS" id="PR00999">
    <property type="entry name" value="FUNGALYSIN"/>
</dbReference>
<evidence type="ECO:0000256" key="3">
    <source>
        <dbReference type="ARBA" id="ARBA00022525"/>
    </source>
</evidence>
<evidence type="ECO:0000256" key="13">
    <source>
        <dbReference type="RuleBase" id="RU364017"/>
    </source>
</evidence>
<evidence type="ECO:0000256" key="14">
    <source>
        <dbReference type="SAM" id="MobiDB-lite"/>
    </source>
</evidence>
<evidence type="ECO:0000256" key="11">
    <source>
        <dbReference type="PIRSR" id="PIRSR601842-1"/>
    </source>
</evidence>
<gene>
    <name evidence="16" type="ORF">CPAG_07716</name>
</gene>
<dbReference type="GO" id="GO:0004222">
    <property type="term" value="F:metalloendopeptidase activity"/>
    <property type="evidence" value="ECO:0007669"/>
    <property type="project" value="InterPro"/>
</dbReference>
<feature type="region of interest" description="Disordered" evidence="14">
    <location>
        <begin position="293"/>
        <end position="312"/>
    </location>
</feature>
<feature type="binding site" evidence="12">
    <location>
        <position position="250"/>
    </location>
    <ligand>
        <name>Zn(2+)</name>
        <dbReference type="ChEBI" id="CHEBI:29105"/>
        <note>catalytic</note>
    </ligand>
</feature>
<sequence>MHGLLLAAGLLSLPLRALGHPNPNPQMHTLSRRGAVDLDAFRLGQNAEYSNTASVASNPPALSIRSTQSYVDVAKDLVKTTLPDATFRVVNDHYVGTNGVAHVHLRQTVHGIDVDNADFNVNVKDGKVFSFGNSFYRGKIPEENPMVKRDHADPVKALKGVVSALKLPVKTEKASAAISAQSQGQDAVVFKGTSGALSDPKGELVYLIKPDGELSLTWKVETDVGDNWLLSYIDAKDGKNIHGVVDYVADATYQVYPWGINDPTEGEREVFTDPWDGNASEFTWISDGRTRYPTTRGNNGIAQDNPSGGNQYENNYRPMSDDLRFEYPYSTDMSPPDSYIDASITQLFYTANVYHDLLYILGFTERAGNFEYNNNNQGGRGNDYVILNSQDGSGTNNANFATPPDGQPGRMRMYTWTTSRPNRDGSFEAGIVIHEYTHGLSNRLCGGPSNSRCLNALESGGMGEGWGDFMATAIRLKAGDTRETDYTMGEWAANQQGGIRQHPYSTNLQTNPLVYTTVNQYREVHDIGTVWASMLYEVLWNLIDKHGKNDGPKPELRDGVPTDGKYLTMKLVIDGMALQPCNPNFVQARDAILDADEALTGGENKCEIWAGFAKRELGTGARYDRSRRTGSTDVPQECQ</sequence>
<evidence type="ECO:0000313" key="17">
    <source>
        <dbReference type="Proteomes" id="UP000054567"/>
    </source>
</evidence>
<reference evidence="17" key="3">
    <citation type="journal article" date="2010" name="Genome Res.">
        <title>Population genomic sequencing of Coccidioides fungi reveals recent hybridization and transposon control.</title>
        <authorList>
            <person name="Neafsey D.E."/>
            <person name="Barker B.M."/>
            <person name="Sharpton T.J."/>
            <person name="Stajich J.E."/>
            <person name="Park D.J."/>
            <person name="Whiston E."/>
            <person name="Hung C.-Y."/>
            <person name="McMahan C."/>
            <person name="White J."/>
            <person name="Sykes S."/>
            <person name="Heiman D."/>
            <person name="Young S."/>
            <person name="Zeng Q."/>
            <person name="Abouelleil A."/>
            <person name="Aftuck L."/>
            <person name="Bessette D."/>
            <person name="Brown A."/>
            <person name="FitzGerald M."/>
            <person name="Lui A."/>
            <person name="Macdonald J.P."/>
            <person name="Priest M."/>
            <person name="Orbach M.J."/>
            <person name="Galgiani J.N."/>
            <person name="Kirkland T.N."/>
            <person name="Cole G.T."/>
            <person name="Birren B.W."/>
            <person name="Henn M.R."/>
            <person name="Taylor J.W."/>
            <person name="Rounsley S.D."/>
        </authorList>
    </citation>
    <scope>NUCLEOTIDE SEQUENCE [LARGE SCALE GENOMIC DNA]</scope>
    <source>
        <strain evidence="17">RMSCC 3488</strain>
    </source>
</reference>
<dbReference type="Proteomes" id="UP000054567">
    <property type="component" value="Unassembled WGS sequence"/>
</dbReference>
<feature type="domain" description="FTP" evidence="15">
    <location>
        <begin position="85"/>
        <end position="135"/>
    </location>
</feature>
<dbReference type="InterPro" id="IPR050371">
    <property type="entry name" value="Fungal_virulence_M36"/>
</dbReference>
<reference evidence="17" key="2">
    <citation type="journal article" date="2009" name="Genome Res.">
        <title>Comparative genomic analyses of the human fungal pathogens Coccidioides and their relatives.</title>
        <authorList>
            <person name="Sharpton T.J."/>
            <person name="Stajich J.E."/>
            <person name="Rounsley S.D."/>
            <person name="Gardner M.J."/>
            <person name="Wortman J.R."/>
            <person name="Jordar V.S."/>
            <person name="Maiti R."/>
            <person name="Kodira C.D."/>
            <person name="Neafsey D.E."/>
            <person name="Zeng Q."/>
            <person name="Hung C.-Y."/>
            <person name="McMahan C."/>
            <person name="Muszewska A."/>
            <person name="Grynberg M."/>
            <person name="Mandel M.A."/>
            <person name="Kellner E.M."/>
            <person name="Barker B.M."/>
            <person name="Galgiani J.N."/>
            <person name="Orbach M.J."/>
            <person name="Kirkland T.N."/>
            <person name="Cole G.T."/>
            <person name="Henn M.R."/>
            <person name="Birren B.W."/>
            <person name="Taylor J.W."/>
        </authorList>
    </citation>
    <scope>NUCLEOTIDE SEQUENCE [LARGE SCALE GENOMIC DNA]</scope>
    <source>
        <strain evidence="17">RMSCC 3488</strain>
    </source>
</reference>
<proteinExistence type="inferred from homology"/>
<keyword evidence="8 12" id="KW-0862">Zinc</keyword>
<organism evidence="16 17">
    <name type="scientific">Coccidioides posadasii RMSCC 3488</name>
    <dbReference type="NCBI Taxonomy" id="454284"/>
    <lineage>
        <taxon>Eukaryota</taxon>
        <taxon>Fungi</taxon>
        <taxon>Dikarya</taxon>
        <taxon>Ascomycota</taxon>
        <taxon>Pezizomycotina</taxon>
        <taxon>Eurotiomycetes</taxon>
        <taxon>Eurotiomycetidae</taxon>
        <taxon>Onygenales</taxon>
        <taxon>Onygenaceae</taxon>
        <taxon>Coccidioides</taxon>
    </lineage>
</organism>
<dbReference type="OrthoDB" id="3227768at2759"/>
<dbReference type="Gene3D" id="3.10.170.10">
    <property type="match status" value="1"/>
</dbReference>
<evidence type="ECO:0000256" key="8">
    <source>
        <dbReference type="ARBA" id="ARBA00022833"/>
    </source>
</evidence>
<reference evidence="16 17" key="1">
    <citation type="submission" date="2007-06" db="EMBL/GenBank/DDBJ databases">
        <title>The Genome Sequence of Coccidioides posadasii RMSCC_3488.</title>
        <authorList>
            <consortium name="Coccidioides Genome Resources Consortium"/>
            <consortium name="The Broad Institute Genome Sequencing Platform"/>
            <person name="Henn M.R."/>
            <person name="Sykes S."/>
            <person name="Young S."/>
            <person name="Jaffe D."/>
            <person name="Berlin A."/>
            <person name="Alvarez P."/>
            <person name="Butler J."/>
            <person name="Gnerre S."/>
            <person name="Grabherr M."/>
            <person name="Mauceli E."/>
            <person name="Brockman W."/>
            <person name="Kodira C."/>
            <person name="Alvarado L."/>
            <person name="Zeng Q."/>
            <person name="Crawford M."/>
            <person name="Antoine C."/>
            <person name="Devon K."/>
            <person name="Galgiani J."/>
            <person name="Orsborn K."/>
            <person name="Lewis M.L."/>
            <person name="Nusbaum C."/>
            <person name="Galagan J."/>
            <person name="Birren B."/>
        </authorList>
    </citation>
    <scope>NUCLEOTIDE SEQUENCE [LARGE SCALE GENOMIC DNA]</scope>
    <source>
        <strain evidence="16 17">RMSCC 3488</strain>
    </source>
</reference>
<feature type="binding site" evidence="12">
    <location>
        <position position="434"/>
    </location>
    <ligand>
        <name>Zn(2+)</name>
        <dbReference type="ChEBI" id="CHEBI:29105"/>
        <note>catalytic</note>
    </ligand>
</feature>
<feature type="chain" id="PRO_5009360760" description="Extracellular metalloproteinase" evidence="13">
    <location>
        <begin position="20"/>
        <end position="639"/>
    </location>
</feature>
<keyword evidence="9 13" id="KW-0482">Metalloprotease</keyword>
<keyword evidence="3 13" id="KW-0964">Secreted</keyword>
<dbReference type="InterPro" id="IPR027268">
    <property type="entry name" value="Peptidase_M4/M1_CTD_sf"/>
</dbReference>
<dbReference type="PANTHER" id="PTHR33478:SF1">
    <property type="entry name" value="EXTRACELLULAR METALLOPROTEINASE MEP"/>
    <property type="match status" value="1"/>
</dbReference>
<dbReference type="GO" id="GO:0008270">
    <property type="term" value="F:zinc ion binding"/>
    <property type="evidence" value="ECO:0007669"/>
    <property type="project" value="InterPro"/>
</dbReference>
<comment type="similarity">
    <text evidence="2 13">Belongs to the peptidase M36 family.</text>
</comment>
<evidence type="ECO:0000313" key="16">
    <source>
        <dbReference type="EMBL" id="KMM71409.1"/>
    </source>
</evidence>
<dbReference type="EMBL" id="DS268113">
    <property type="protein sequence ID" value="KMM71409.1"/>
    <property type="molecule type" value="Genomic_DNA"/>
</dbReference>
<dbReference type="GO" id="GO:0006508">
    <property type="term" value="P:proteolysis"/>
    <property type="evidence" value="ECO:0007669"/>
    <property type="project" value="UniProtKB-KW"/>
</dbReference>
<dbReference type="AlphaFoldDB" id="A0A0J6FQW4"/>
<dbReference type="EC" id="3.4.24.-" evidence="13"/>
<keyword evidence="5 12" id="KW-0479">Metal-binding</keyword>
<feature type="binding site" evidence="12">
    <location>
        <position position="438"/>
    </location>
    <ligand>
        <name>Zn(2+)</name>
        <dbReference type="ChEBI" id="CHEBI:29105"/>
        <note>catalytic</note>
    </ligand>
</feature>
<dbReference type="SUPFAM" id="SSF55486">
    <property type="entry name" value="Metalloproteases ('zincins'), catalytic domain"/>
    <property type="match status" value="1"/>
</dbReference>
<evidence type="ECO:0000256" key="10">
    <source>
        <dbReference type="ARBA" id="ARBA00023145"/>
    </source>
</evidence>
<evidence type="ECO:0000256" key="12">
    <source>
        <dbReference type="PIRSR" id="PIRSR601842-2"/>
    </source>
</evidence>
<evidence type="ECO:0000256" key="1">
    <source>
        <dbReference type="ARBA" id="ARBA00004613"/>
    </source>
</evidence>
<dbReference type="InterPro" id="IPR001842">
    <property type="entry name" value="Peptidase_M36"/>
</dbReference>
<keyword evidence="6 13" id="KW-0732">Signal</keyword>
<feature type="binding site" evidence="12">
    <location>
        <position position="464"/>
    </location>
    <ligand>
        <name>Zn(2+)</name>
        <dbReference type="ChEBI" id="CHEBI:29105"/>
        <note>catalytic</note>
    </ligand>
</feature>
<keyword evidence="10 13" id="KW-0865">Zymogen</keyword>
<keyword evidence="4 13" id="KW-0645">Protease</keyword>
<dbReference type="CDD" id="cd09596">
    <property type="entry name" value="M36"/>
    <property type="match status" value="1"/>
</dbReference>
<comment type="subcellular location">
    <subcellularLocation>
        <location evidence="1 13">Secreted</location>
    </subcellularLocation>
</comment>
<comment type="cofactor">
    <cofactor evidence="12">
        <name>Zn(2+)</name>
        <dbReference type="ChEBI" id="CHEBI:29105"/>
    </cofactor>
    <text evidence="12">Binds 1 zinc ion per subunit.</text>
</comment>
<feature type="signal peptide" evidence="13">
    <location>
        <begin position="1"/>
        <end position="19"/>
    </location>
</feature>
<dbReference type="GO" id="GO:0005576">
    <property type="term" value="C:extracellular region"/>
    <property type="evidence" value="ECO:0007669"/>
    <property type="project" value="UniProtKB-SubCell"/>
</dbReference>
<feature type="active site" evidence="11">
    <location>
        <position position="435"/>
    </location>
</feature>
<dbReference type="InterPro" id="IPR011096">
    <property type="entry name" value="FTP_domain"/>
</dbReference>
<evidence type="ECO:0000256" key="9">
    <source>
        <dbReference type="ARBA" id="ARBA00023049"/>
    </source>
</evidence>
<protein>
    <recommendedName>
        <fullName evidence="13">Extracellular metalloproteinase</fullName>
        <ecNumber evidence="13">3.4.24.-</ecNumber>
    </recommendedName>
    <alternativeName>
        <fullName evidence="13">Fungalysin</fullName>
    </alternativeName>
</protein>
<evidence type="ECO:0000256" key="4">
    <source>
        <dbReference type="ARBA" id="ARBA00022670"/>
    </source>
</evidence>
<dbReference type="Gene3D" id="1.10.390.10">
    <property type="entry name" value="Neutral Protease Domain 2"/>
    <property type="match status" value="1"/>
</dbReference>
<dbReference type="PANTHER" id="PTHR33478">
    <property type="entry name" value="EXTRACELLULAR METALLOPROTEINASE MEP"/>
    <property type="match status" value="1"/>
</dbReference>
<keyword evidence="7 13" id="KW-0378">Hydrolase</keyword>
<evidence type="ECO:0000256" key="5">
    <source>
        <dbReference type="ARBA" id="ARBA00022723"/>
    </source>
</evidence>
<evidence type="ECO:0000259" key="15">
    <source>
        <dbReference type="Pfam" id="PF07504"/>
    </source>
</evidence>
<evidence type="ECO:0000256" key="2">
    <source>
        <dbReference type="ARBA" id="ARBA00006006"/>
    </source>
</evidence>
<accession>A0A0J6FQW4</accession>
<evidence type="ECO:0000256" key="7">
    <source>
        <dbReference type="ARBA" id="ARBA00022801"/>
    </source>
</evidence>
<dbReference type="VEuPathDB" id="FungiDB:CPAG_07716"/>
<name>A0A0J6FQW4_COCPO</name>
<evidence type="ECO:0000256" key="6">
    <source>
        <dbReference type="ARBA" id="ARBA00022729"/>
    </source>
</evidence>
<dbReference type="Pfam" id="PF07504">
    <property type="entry name" value="FTP"/>
    <property type="match status" value="1"/>
</dbReference>
<dbReference type="Pfam" id="PF02128">
    <property type="entry name" value="Peptidase_M36"/>
    <property type="match status" value="1"/>
</dbReference>